<accession>A0A6C0DGV3</accession>
<feature type="transmembrane region" description="Helical" evidence="1">
    <location>
        <begin position="6"/>
        <end position="22"/>
    </location>
</feature>
<reference evidence="2" key="1">
    <citation type="journal article" date="2020" name="Nature">
        <title>Giant virus diversity and host interactions through global metagenomics.</title>
        <authorList>
            <person name="Schulz F."/>
            <person name="Roux S."/>
            <person name="Paez-Espino D."/>
            <person name="Jungbluth S."/>
            <person name="Walsh D.A."/>
            <person name="Denef V.J."/>
            <person name="McMahon K.D."/>
            <person name="Konstantinidis K.T."/>
            <person name="Eloe-Fadrosh E.A."/>
            <person name="Kyrpides N.C."/>
            <person name="Woyke T."/>
        </authorList>
    </citation>
    <scope>NUCLEOTIDE SEQUENCE</scope>
    <source>
        <strain evidence="2">GVMAG-M-3300023174-176</strain>
    </source>
</reference>
<keyword evidence="1" id="KW-1133">Transmembrane helix</keyword>
<keyword evidence="1" id="KW-0472">Membrane</keyword>
<protein>
    <submittedName>
        <fullName evidence="2">Uncharacterized protein</fullName>
    </submittedName>
</protein>
<dbReference type="AlphaFoldDB" id="A0A6C0DGV3"/>
<sequence>MELFLPSLLIFILAALMIFLVLPRISPFILVIMSIIIVFIGTWHHFKIFANEYRQSTWQESLKIFAPGIIIAMIFIYLFFAFASFQMGKKAEIEAPPNPSASTATNPLTAALNKGINVVNNATASAAKTMNNVAASIANTANRKNNEGPTRSFLATL</sequence>
<evidence type="ECO:0000313" key="2">
    <source>
        <dbReference type="EMBL" id="QHT15757.1"/>
    </source>
</evidence>
<feature type="transmembrane region" description="Helical" evidence="1">
    <location>
        <begin position="27"/>
        <end position="44"/>
    </location>
</feature>
<keyword evidence="1" id="KW-0812">Transmembrane</keyword>
<dbReference type="EMBL" id="MN739613">
    <property type="protein sequence ID" value="QHT15757.1"/>
    <property type="molecule type" value="Genomic_DNA"/>
</dbReference>
<proteinExistence type="predicted"/>
<feature type="transmembrane region" description="Helical" evidence="1">
    <location>
        <begin position="64"/>
        <end position="85"/>
    </location>
</feature>
<name>A0A6C0DGV3_9ZZZZ</name>
<organism evidence="2">
    <name type="scientific">viral metagenome</name>
    <dbReference type="NCBI Taxonomy" id="1070528"/>
    <lineage>
        <taxon>unclassified sequences</taxon>
        <taxon>metagenomes</taxon>
        <taxon>organismal metagenomes</taxon>
    </lineage>
</organism>
<evidence type="ECO:0000256" key="1">
    <source>
        <dbReference type="SAM" id="Phobius"/>
    </source>
</evidence>